<dbReference type="Pfam" id="PF04542">
    <property type="entry name" value="Sigma70_r2"/>
    <property type="match status" value="1"/>
</dbReference>
<dbReference type="Proteomes" id="UP000309133">
    <property type="component" value="Unassembled WGS sequence"/>
</dbReference>
<protein>
    <submittedName>
        <fullName evidence="7">RNA polymerase sigma factor</fullName>
    </submittedName>
</protein>
<dbReference type="EMBL" id="SSSM01000001">
    <property type="protein sequence ID" value="THG33252.1"/>
    <property type="molecule type" value="Genomic_DNA"/>
</dbReference>
<organism evidence="7 8">
    <name type="scientific">Naasia lichenicola</name>
    <dbReference type="NCBI Taxonomy" id="2565933"/>
    <lineage>
        <taxon>Bacteria</taxon>
        <taxon>Bacillati</taxon>
        <taxon>Actinomycetota</taxon>
        <taxon>Actinomycetes</taxon>
        <taxon>Micrococcales</taxon>
        <taxon>Microbacteriaceae</taxon>
        <taxon>Naasia</taxon>
    </lineage>
</organism>
<keyword evidence="2" id="KW-0805">Transcription regulation</keyword>
<dbReference type="InterPro" id="IPR014284">
    <property type="entry name" value="RNA_pol_sigma-70_dom"/>
</dbReference>
<dbReference type="InterPro" id="IPR007627">
    <property type="entry name" value="RNA_pol_sigma70_r2"/>
</dbReference>
<evidence type="ECO:0000256" key="4">
    <source>
        <dbReference type="ARBA" id="ARBA00023163"/>
    </source>
</evidence>
<dbReference type="Gene3D" id="1.10.1740.10">
    <property type="match status" value="1"/>
</dbReference>
<gene>
    <name evidence="7" type="ORF">E6C64_02560</name>
</gene>
<dbReference type="SUPFAM" id="SSF88659">
    <property type="entry name" value="Sigma3 and sigma4 domains of RNA polymerase sigma factors"/>
    <property type="match status" value="1"/>
</dbReference>
<evidence type="ECO:0000313" key="7">
    <source>
        <dbReference type="EMBL" id="THG33252.1"/>
    </source>
</evidence>
<dbReference type="CDD" id="cd06171">
    <property type="entry name" value="Sigma70_r4"/>
    <property type="match status" value="1"/>
</dbReference>
<dbReference type="OrthoDB" id="3747638at2"/>
<keyword evidence="4" id="KW-0804">Transcription</keyword>
<dbReference type="InterPro" id="IPR013325">
    <property type="entry name" value="RNA_pol_sigma_r2"/>
</dbReference>
<feature type="domain" description="RNA polymerase sigma-70 region 2" evidence="5">
    <location>
        <begin position="34"/>
        <end position="102"/>
    </location>
</feature>
<dbReference type="GO" id="GO:0003677">
    <property type="term" value="F:DNA binding"/>
    <property type="evidence" value="ECO:0007669"/>
    <property type="project" value="InterPro"/>
</dbReference>
<evidence type="ECO:0000256" key="2">
    <source>
        <dbReference type="ARBA" id="ARBA00023015"/>
    </source>
</evidence>
<dbReference type="PANTHER" id="PTHR43133">
    <property type="entry name" value="RNA POLYMERASE ECF-TYPE SIGMA FACTO"/>
    <property type="match status" value="1"/>
</dbReference>
<evidence type="ECO:0000313" key="8">
    <source>
        <dbReference type="Proteomes" id="UP000309133"/>
    </source>
</evidence>
<dbReference type="AlphaFoldDB" id="A0A4S4FTG8"/>
<evidence type="ECO:0000256" key="1">
    <source>
        <dbReference type="ARBA" id="ARBA00010641"/>
    </source>
</evidence>
<dbReference type="InterPro" id="IPR039425">
    <property type="entry name" value="RNA_pol_sigma-70-like"/>
</dbReference>
<reference evidence="7 8" key="1">
    <citation type="submission" date="2019-04" db="EMBL/GenBank/DDBJ databases">
        <authorList>
            <person name="Jiang L."/>
        </authorList>
    </citation>
    <scope>NUCLEOTIDE SEQUENCE [LARGE SCALE GENOMIC DNA]</scope>
    <source>
        <strain evidence="7 8">YIM 131853</strain>
    </source>
</reference>
<accession>A0A4S4FTG8</accession>
<dbReference type="InterPro" id="IPR013249">
    <property type="entry name" value="RNA_pol_sigma70_r4_t2"/>
</dbReference>
<evidence type="ECO:0000259" key="6">
    <source>
        <dbReference type="Pfam" id="PF08281"/>
    </source>
</evidence>
<dbReference type="SUPFAM" id="SSF88946">
    <property type="entry name" value="Sigma2 domain of RNA polymerase sigma factors"/>
    <property type="match status" value="1"/>
</dbReference>
<dbReference type="RefSeq" id="WP_136426033.1">
    <property type="nucleotide sequence ID" value="NZ_SSSM01000001.1"/>
</dbReference>
<dbReference type="Gene3D" id="1.10.10.10">
    <property type="entry name" value="Winged helix-like DNA-binding domain superfamily/Winged helix DNA-binding domain"/>
    <property type="match status" value="1"/>
</dbReference>
<evidence type="ECO:0000256" key="3">
    <source>
        <dbReference type="ARBA" id="ARBA00023082"/>
    </source>
</evidence>
<dbReference type="InterPro" id="IPR013324">
    <property type="entry name" value="RNA_pol_sigma_r3/r4-like"/>
</dbReference>
<dbReference type="PANTHER" id="PTHR43133:SF25">
    <property type="entry name" value="RNA POLYMERASE SIGMA FACTOR RFAY-RELATED"/>
    <property type="match status" value="1"/>
</dbReference>
<dbReference type="InterPro" id="IPR036388">
    <property type="entry name" value="WH-like_DNA-bd_sf"/>
</dbReference>
<keyword evidence="8" id="KW-1185">Reference proteome</keyword>
<comment type="caution">
    <text evidence="7">The sequence shown here is derived from an EMBL/GenBank/DDBJ whole genome shotgun (WGS) entry which is preliminary data.</text>
</comment>
<feature type="domain" description="RNA polymerase sigma factor 70 region 4 type 2" evidence="6">
    <location>
        <begin position="136"/>
        <end position="186"/>
    </location>
</feature>
<dbReference type="GO" id="GO:0006352">
    <property type="term" value="P:DNA-templated transcription initiation"/>
    <property type="evidence" value="ECO:0007669"/>
    <property type="project" value="InterPro"/>
</dbReference>
<keyword evidence="3" id="KW-0731">Sigma factor</keyword>
<dbReference type="GO" id="GO:0016987">
    <property type="term" value="F:sigma factor activity"/>
    <property type="evidence" value="ECO:0007669"/>
    <property type="project" value="UniProtKB-KW"/>
</dbReference>
<dbReference type="Pfam" id="PF08281">
    <property type="entry name" value="Sigma70_r4_2"/>
    <property type="match status" value="1"/>
</dbReference>
<dbReference type="NCBIfam" id="TIGR02937">
    <property type="entry name" value="sigma70-ECF"/>
    <property type="match status" value="1"/>
</dbReference>
<comment type="similarity">
    <text evidence="1">Belongs to the sigma-70 factor family. ECF subfamily.</text>
</comment>
<evidence type="ECO:0000259" key="5">
    <source>
        <dbReference type="Pfam" id="PF04542"/>
    </source>
</evidence>
<name>A0A4S4FTG8_9MICO</name>
<proteinExistence type="inferred from homology"/>
<sequence>MLEDAELASAMTQNSDAVLWLEATSGTEASFAALFRRHQTRVFRKAYARVQDVADAEDIVAIVFLEAWRNRAKVRIVEGSILPWLLTVTTYVTLNTARSARRYRRLLHSVHDSTKTADPTSAVDERIDRELMGASISRAMQSLSRNDQIVLELCLVEEMPLAAAAAVLDIPIGTVKSRLHRARERLQKHLQSSPDFAQHALINLVPEENA</sequence>